<evidence type="ECO:0000256" key="1">
    <source>
        <dbReference type="ARBA" id="ARBA00004141"/>
    </source>
</evidence>
<evidence type="ECO:0000259" key="8">
    <source>
        <dbReference type="PROSITE" id="PS50850"/>
    </source>
</evidence>
<feature type="transmembrane region" description="Helical" evidence="7">
    <location>
        <begin position="246"/>
        <end position="266"/>
    </location>
</feature>
<feature type="compositionally biased region" description="Low complexity" evidence="6">
    <location>
        <begin position="374"/>
        <end position="383"/>
    </location>
</feature>
<name>A0ABN8CMP0_9STRA</name>
<dbReference type="InterPro" id="IPR036259">
    <property type="entry name" value="MFS_trans_sf"/>
</dbReference>
<protein>
    <recommendedName>
        <fullName evidence="8">Major facilitator superfamily (MFS) profile domain-containing protein</fullName>
    </recommendedName>
</protein>
<dbReference type="Pfam" id="PF00083">
    <property type="entry name" value="Sugar_tr"/>
    <property type="match status" value="1"/>
</dbReference>
<feature type="transmembrane region" description="Helical" evidence="7">
    <location>
        <begin position="178"/>
        <end position="200"/>
    </location>
</feature>
<dbReference type="EMBL" id="CAKLCB010000070">
    <property type="protein sequence ID" value="CAH0514378.1"/>
    <property type="molecule type" value="Genomic_DNA"/>
</dbReference>
<dbReference type="InterPro" id="IPR020846">
    <property type="entry name" value="MFS_dom"/>
</dbReference>
<dbReference type="InterPro" id="IPR005828">
    <property type="entry name" value="MFS_sugar_transport-like"/>
</dbReference>
<evidence type="ECO:0000256" key="4">
    <source>
        <dbReference type="ARBA" id="ARBA00022989"/>
    </source>
</evidence>
<feature type="compositionally biased region" description="Basic and acidic residues" evidence="6">
    <location>
        <begin position="684"/>
        <end position="702"/>
    </location>
</feature>
<keyword evidence="2" id="KW-0813">Transport</keyword>
<dbReference type="PANTHER" id="PTHR23511">
    <property type="entry name" value="SYNAPTIC VESICLE GLYCOPROTEIN 2"/>
    <property type="match status" value="1"/>
</dbReference>
<evidence type="ECO:0000256" key="7">
    <source>
        <dbReference type="SAM" id="Phobius"/>
    </source>
</evidence>
<keyword evidence="3 7" id="KW-0812">Transmembrane</keyword>
<feature type="transmembrane region" description="Helical" evidence="7">
    <location>
        <begin position="77"/>
        <end position="103"/>
    </location>
</feature>
<dbReference type="CDD" id="cd17316">
    <property type="entry name" value="MFS_SV2_like"/>
    <property type="match status" value="1"/>
</dbReference>
<dbReference type="PANTHER" id="PTHR23511:SF5">
    <property type="entry name" value="MAJOR FACILITATOR-TYPE TRANSPORTER HXNZ-RELATED"/>
    <property type="match status" value="1"/>
</dbReference>
<feature type="region of interest" description="Disordered" evidence="6">
    <location>
        <begin position="328"/>
        <end position="390"/>
    </location>
</feature>
<evidence type="ECO:0000313" key="10">
    <source>
        <dbReference type="Proteomes" id="UP001158986"/>
    </source>
</evidence>
<evidence type="ECO:0000256" key="5">
    <source>
        <dbReference type="ARBA" id="ARBA00023136"/>
    </source>
</evidence>
<feature type="transmembrane region" description="Helical" evidence="7">
    <location>
        <begin position="515"/>
        <end position="532"/>
    </location>
</feature>
<keyword evidence="5 7" id="KW-0472">Membrane</keyword>
<sequence>MAEAGDLLVHVRQRLDALSYTNHSQYLLSLLQSSSFVPSVSTSRVSFPPRCQSPAVHITSTNRSHPSWLRYMGLTAFYMRLVLLLGMGWFLAMISIFTFLYALPVVQDDNKETNIVRTSTAQAIVLLGLYFLGGAIGSFGFGLCADYFGRKPVLLIALSLWVVISALNAGAWNYTSFVILRLISGMCISGQLALLATLSLEYTPTRTRGKITILTISMAGLGVFCGIGYGQLAIVHLGTKGLGWRLTYGVLSAIVLSFVAMLSMVLEESPKYLASVGRTKEAFVIVEKMETAHGINRRARVTVPTSLYEPPSRRPRVRYERYLNRNSESEMELEMGGGHLSEYEDEGGGGGREEAAEGYGEIPRQSYNDAGPGAAKARSQSQRASRRRLQGRRQFRVALCTPNAGNQETRSDALTPSPNATFCGALTRRVVTLFSGALAVRTVVIWFYWFAQLTVLGAAIVTVFVMAGTSMKINHIGTTFPIGDQLYWSAMAFPGLLLAAMMVENKSIGRRGTLALFVFCGGVVMVVSALLLEEDGGWIGLCLALGAMVLTTGGTLGALISFSGEQFPLLTRALGLSCALAWGHLGMFTGLYLVLHSVMDGEAWSWYDERVMLAVCGGVSIVLLPLILLMGPETRGRDIDASWFENSEALHALAGGVLSVTPDGRSEQSTLRCRGPGNDSSNRGNKDVEKRGEFSGDNDEKLPFSPIGPGSINGMAMVSSAIYAPAFAAPTAHALADRESSLRSSSPSSNLWQAHSVHHLGCKTSSAAQAVTSMSDKKQVACCSSNGKLRVPNSGDSRQMKGRSLNIEGQRDTRLPVDDLDQLDSMVVEHEYRHPRRETVAEPVLLEWRHSFSSSRSGSEQDLSSSKVDIQEHGPFEDKAASVSSTELGRYTIDLDMFDTFTYISTPVLGGDNYSDHEHRKLSNLSCVGSS</sequence>
<feature type="compositionally biased region" description="Basic and acidic residues" evidence="6">
    <location>
        <begin position="869"/>
        <end position="880"/>
    </location>
</feature>
<evidence type="ECO:0000313" key="9">
    <source>
        <dbReference type="EMBL" id="CAH0514378.1"/>
    </source>
</evidence>
<reference evidence="9 10" key="1">
    <citation type="submission" date="2021-11" db="EMBL/GenBank/DDBJ databases">
        <authorList>
            <person name="Islam A."/>
            <person name="Islam S."/>
            <person name="Flora M.S."/>
            <person name="Rahman M."/>
            <person name="Ziaur R.M."/>
            <person name="Epstein J.H."/>
            <person name="Hassan M."/>
            <person name="Klassen M."/>
            <person name="Woodard K."/>
            <person name="Webb A."/>
            <person name="Webby R.J."/>
            <person name="El Zowalaty M.E."/>
        </authorList>
    </citation>
    <scope>NUCLEOTIDE SEQUENCE [LARGE SCALE GENOMIC DNA]</scope>
    <source>
        <strain evidence="9">Pbs1</strain>
    </source>
</reference>
<feature type="domain" description="Major facilitator superfamily (MFS) profile" evidence="8">
    <location>
        <begin position="81"/>
        <end position="635"/>
    </location>
</feature>
<feature type="transmembrane region" description="Helical" evidence="7">
    <location>
        <begin position="443"/>
        <end position="466"/>
    </location>
</feature>
<evidence type="ECO:0000256" key="2">
    <source>
        <dbReference type="ARBA" id="ARBA00022448"/>
    </source>
</evidence>
<feature type="transmembrane region" description="Helical" evidence="7">
    <location>
        <begin position="611"/>
        <end position="629"/>
    </location>
</feature>
<evidence type="ECO:0000256" key="3">
    <source>
        <dbReference type="ARBA" id="ARBA00022692"/>
    </source>
</evidence>
<feature type="transmembrane region" description="Helical" evidence="7">
    <location>
        <begin position="538"/>
        <end position="562"/>
    </location>
</feature>
<feature type="region of interest" description="Disordered" evidence="6">
    <location>
        <begin position="854"/>
        <end position="883"/>
    </location>
</feature>
<keyword evidence="10" id="KW-1185">Reference proteome</keyword>
<feature type="transmembrane region" description="Helical" evidence="7">
    <location>
        <begin position="574"/>
        <end position="599"/>
    </location>
</feature>
<dbReference type="Gene3D" id="1.20.1250.20">
    <property type="entry name" value="MFS general substrate transporter like domains"/>
    <property type="match status" value="2"/>
</dbReference>
<comment type="subcellular location">
    <subcellularLocation>
        <location evidence="1">Membrane</location>
        <topology evidence="1">Multi-pass membrane protein</topology>
    </subcellularLocation>
</comment>
<feature type="transmembrane region" description="Helical" evidence="7">
    <location>
        <begin position="212"/>
        <end position="234"/>
    </location>
</feature>
<proteinExistence type="predicted"/>
<organism evidence="9 10">
    <name type="scientific">Peronospora belbahrii</name>
    <dbReference type="NCBI Taxonomy" id="622444"/>
    <lineage>
        <taxon>Eukaryota</taxon>
        <taxon>Sar</taxon>
        <taxon>Stramenopiles</taxon>
        <taxon>Oomycota</taxon>
        <taxon>Peronosporomycetes</taxon>
        <taxon>Peronosporales</taxon>
        <taxon>Peronosporaceae</taxon>
        <taxon>Peronospora</taxon>
    </lineage>
</organism>
<dbReference type="Proteomes" id="UP001158986">
    <property type="component" value="Unassembled WGS sequence"/>
</dbReference>
<feature type="transmembrane region" description="Helical" evidence="7">
    <location>
        <begin position="123"/>
        <end position="145"/>
    </location>
</feature>
<dbReference type="SUPFAM" id="SSF103473">
    <property type="entry name" value="MFS general substrate transporter"/>
    <property type="match status" value="1"/>
</dbReference>
<keyword evidence="4 7" id="KW-1133">Transmembrane helix</keyword>
<comment type="caution">
    <text evidence="9">The sequence shown here is derived from an EMBL/GenBank/DDBJ whole genome shotgun (WGS) entry which is preliminary data.</text>
</comment>
<dbReference type="PROSITE" id="PS50850">
    <property type="entry name" value="MFS"/>
    <property type="match status" value="1"/>
</dbReference>
<evidence type="ECO:0000256" key="6">
    <source>
        <dbReference type="SAM" id="MobiDB-lite"/>
    </source>
</evidence>
<feature type="region of interest" description="Disordered" evidence="6">
    <location>
        <begin position="661"/>
        <end position="706"/>
    </location>
</feature>
<feature type="transmembrane region" description="Helical" evidence="7">
    <location>
        <begin position="152"/>
        <end position="172"/>
    </location>
</feature>
<feature type="transmembrane region" description="Helical" evidence="7">
    <location>
        <begin position="486"/>
        <end position="503"/>
    </location>
</feature>
<gene>
    <name evidence="9" type="ORF">PBS001_LOCUS1134</name>
</gene>
<accession>A0ABN8CMP0</accession>